<keyword evidence="2 3" id="KW-0808">Transferase</keyword>
<dbReference type="Gene3D" id="3.40.50.12710">
    <property type="match status" value="1"/>
</dbReference>
<keyword evidence="4" id="KW-1185">Reference proteome</keyword>
<name>A0A2T0X0V4_9RHOB</name>
<dbReference type="EMBL" id="PVTT01000002">
    <property type="protein sequence ID" value="PRY92582.1"/>
    <property type="molecule type" value="Genomic_DNA"/>
</dbReference>
<dbReference type="PANTHER" id="PTHR12049">
    <property type="entry name" value="PROTEIN ARGININE METHYLTRANSFERASE NDUFAF7, MITOCHONDRIAL"/>
    <property type="match status" value="1"/>
</dbReference>
<dbReference type="SUPFAM" id="SSF53335">
    <property type="entry name" value="S-adenosyl-L-methionine-dependent methyltransferases"/>
    <property type="match status" value="1"/>
</dbReference>
<dbReference type="AlphaFoldDB" id="A0A2T0X0V4"/>
<organism evidence="3 4">
    <name type="scientific">Hasllibacter halocynthiae</name>
    <dbReference type="NCBI Taxonomy" id="595589"/>
    <lineage>
        <taxon>Bacteria</taxon>
        <taxon>Pseudomonadati</taxon>
        <taxon>Pseudomonadota</taxon>
        <taxon>Alphaproteobacteria</taxon>
        <taxon>Rhodobacterales</taxon>
        <taxon>Roseobacteraceae</taxon>
        <taxon>Hasllibacter</taxon>
    </lineage>
</organism>
<evidence type="ECO:0000256" key="1">
    <source>
        <dbReference type="ARBA" id="ARBA00022603"/>
    </source>
</evidence>
<dbReference type="GO" id="GO:0032259">
    <property type="term" value="P:methylation"/>
    <property type="evidence" value="ECO:0007669"/>
    <property type="project" value="UniProtKB-KW"/>
</dbReference>
<dbReference type="Proteomes" id="UP000238801">
    <property type="component" value="Unassembled WGS sequence"/>
</dbReference>
<keyword evidence="1 3" id="KW-0489">Methyltransferase</keyword>
<gene>
    <name evidence="3" type="ORF">BCF33_1431</name>
</gene>
<dbReference type="GO" id="GO:0035243">
    <property type="term" value="F:protein-arginine omega-N symmetric methyltransferase activity"/>
    <property type="evidence" value="ECO:0007669"/>
    <property type="project" value="TreeGrafter"/>
</dbReference>
<evidence type="ECO:0000313" key="3">
    <source>
        <dbReference type="EMBL" id="PRY92582.1"/>
    </source>
</evidence>
<dbReference type="InterPro" id="IPR003788">
    <property type="entry name" value="NDUFAF7"/>
</dbReference>
<proteinExistence type="predicted"/>
<dbReference type="RefSeq" id="WP_106160270.1">
    <property type="nucleotide sequence ID" value="NZ_PVTT01000002.1"/>
</dbReference>
<sequence length="354" mass="37789">MSLEGRLAAAIRADGPLRLDRFMAEVLWDPRGGYYATRDPLGAAGDFITAPEVSQIFGEVIGLALAQVWLDMDRPAARLVELGPGRGTLMADALRAARNVPGFEDAVSVHLIERSAPLRALQARAVSGAAFHDALEEVPEGPLLLVANEFFDALPVRQLVRAGGLWREKVVGLRDGTLAFGLAAPAPVPELDRRLDDTAEGDLVEWRPAADPVMAEIGRRLRRHGGTALVVDYGDWRSQGDTLQALRAHAPADPLDAPGTADLTAHVDFEALHRAAHAPSASLLTTQGVLLERLGATDRARALAASAPARADALAAAHRRLTHPEEMGTLFKAMAWWGGVDAVPGLARMEERGA</sequence>
<dbReference type="InterPro" id="IPR029063">
    <property type="entry name" value="SAM-dependent_MTases_sf"/>
</dbReference>
<protein>
    <submittedName>
        <fullName evidence="3">SAM-dependent MidA family methyltransferase</fullName>
    </submittedName>
</protein>
<comment type="caution">
    <text evidence="3">The sequence shown here is derived from an EMBL/GenBank/DDBJ whole genome shotgun (WGS) entry which is preliminary data.</text>
</comment>
<dbReference type="PANTHER" id="PTHR12049:SF7">
    <property type="entry name" value="PROTEIN ARGININE METHYLTRANSFERASE NDUFAF7, MITOCHONDRIAL"/>
    <property type="match status" value="1"/>
</dbReference>
<dbReference type="OrthoDB" id="9794208at2"/>
<evidence type="ECO:0000313" key="4">
    <source>
        <dbReference type="Proteomes" id="UP000238801"/>
    </source>
</evidence>
<dbReference type="Pfam" id="PF02636">
    <property type="entry name" value="Methyltransf_28"/>
    <property type="match status" value="1"/>
</dbReference>
<dbReference type="InterPro" id="IPR038375">
    <property type="entry name" value="NDUFAF7_sf"/>
</dbReference>
<reference evidence="3 4" key="1">
    <citation type="submission" date="2018-03" db="EMBL/GenBank/DDBJ databases">
        <title>Genomic Encyclopedia of Archaeal and Bacterial Type Strains, Phase II (KMG-II): from individual species to whole genera.</title>
        <authorList>
            <person name="Goeker M."/>
        </authorList>
    </citation>
    <scope>NUCLEOTIDE SEQUENCE [LARGE SCALE GENOMIC DNA]</scope>
    <source>
        <strain evidence="3 4">DSM 29318</strain>
    </source>
</reference>
<accession>A0A2T0X0V4</accession>
<evidence type="ECO:0000256" key="2">
    <source>
        <dbReference type="ARBA" id="ARBA00022679"/>
    </source>
</evidence>